<proteinExistence type="predicted"/>
<dbReference type="EnsemblPlants" id="evm.model.02.1040">
    <property type="protein sequence ID" value="cds.evm.model.02.1040"/>
    <property type="gene ID" value="evm.TU.02.1040"/>
</dbReference>
<dbReference type="Gramene" id="evm.model.02.1040">
    <property type="protein sequence ID" value="cds.evm.model.02.1040"/>
    <property type="gene ID" value="evm.TU.02.1040"/>
</dbReference>
<dbReference type="EMBL" id="UZAU01000154">
    <property type="status" value="NOT_ANNOTATED_CDS"/>
    <property type="molecule type" value="Genomic_DNA"/>
</dbReference>
<protein>
    <submittedName>
        <fullName evidence="1">Uncharacterized protein</fullName>
    </submittedName>
</protein>
<evidence type="ECO:0000313" key="1">
    <source>
        <dbReference type="EnsemblPlants" id="cds.evm.model.02.1040"/>
    </source>
</evidence>
<dbReference type="Proteomes" id="UP000596661">
    <property type="component" value="Chromosome 2"/>
</dbReference>
<organism evidence="1 2">
    <name type="scientific">Cannabis sativa</name>
    <name type="common">Hemp</name>
    <name type="synonym">Marijuana</name>
    <dbReference type="NCBI Taxonomy" id="3483"/>
    <lineage>
        <taxon>Eukaryota</taxon>
        <taxon>Viridiplantae</taxon>
        <taxon>Streptophyta</taxon>
        <taxon>Embryophyta</taxon>
        <taxon>Tracheophyta</taxon>
        <taxon>Spermatophyta</taxon>
        <taxon>Magnoliopsida</taxon>
        <taxon>eudicotyledons</taxon>
        <taxon>Gunneridae</taxon>
        <taxon>Pentapetalae</taxon>
        <taxon>rosids</taxon>
        <taxon>fabids</taxon>
        <taxon>Rosales</taxon>
        <taxon>Cannabaceae</taxon>
        <taxon>Cannabis</taxon>
    </lineage>
</organism>
<dbReference type="AlphaFoldDB" id="A0A803NRZ0"/>
<evidence type="ECO:0000313" key="2">
    <source>
        <dbReference type="Proteomes" id="UP000596661"/>
    </source>
</evidence>
<accession>A0A803NRZ0</accession>
<reference evidence="1" key="1">
    <citation type="submission" date="2018-11" db="EMBL/GenBank/DDBJ databases">
        <authorList>
            <person name="Grassa J C."/>
        </authorList>
    </citation>
    <scope>NUCLEOTIDE SEQUENCE [LARGE SCALE GENOMIC DNA]</scope>
</reference>
<sequence>MDRVEWGSTGIGAAGRCSCWWESIWVEDGVARVERWLLGSICWLRRWSKLCLVRSESWCELGEFDWRRLGLSWVAGRMEVRFGQVMAWVQVVTTEYWKGNEDDEVGCNVGLRALG</sequence>
<reference evidence="1" key="2">
    <citation type="submission" date="2021-03" db="UniProtKB">
        <authorList>
            <consortium name="EnsemblPlants"/>
        </authorList>
    </citation>
    <scope>IDENTIFICATION</scope>
</reference>
<keyword evidence="2" id="KW-1185">Reference proteome</keyword>
<name>A0A803NRZ0_CANSA</name>